<gene>
    <name evidence="1" type="ORF">FCALED_LOCUS11116</name>
</gene>
<reference evidence="1" key="1">
    <citation type="submission" date="2021-06" db="EMBL/GenBank/DDBJ databases">
        <authorList>
            <person name="Kallberg Y."/>
            <person name="Tangrot J."/>
            <person name="Rosling A."/>
        </authorList>
    </citation>
    <scope>NUCLEOTIDE SEQUENCE</scope>
    <source>
        <strain evidence="1">UK204</strain>
    </source>
</reference>
<comment type="caution">
    <text evidence="1">The sequence shown here is derived from an EMBL/GenBank/DDBJ whole genome shotgun (WGS) entry which is preliminary data.</text>
</comment>
<accession>A0A9N9DSM4</accession>
<evidence type="ECO:0000313" key="1">
    <source>
        <dbReference type="EMBL" id="CAG8651977.1"/>
    </source>
</evidence>
<dbReference type="Proteomes" id="UP000789570">
    <property type="component" value="Unassembled WGS sequence"/>
</dbReference>
<evidence type="ECO:0000313" key="2">
    <source>
        <dbReference type="Proteomes" id="UP000789570"/>
    </source>
</evidence>
<protein>
    <submittedName>
        <fullName evidence="1">10281_t:CDS:1</fullName>
    </submittedName>
</protein>
<organism evidence="1 2">
    <name type="scientific">Funneliformis caledonium</name>
    <dbReference type="NCBI Taxonomy" id="1117310"/>
    <lineage>
        <taxon>Eukaryota</taxon>
        <taxon>Fungi</taxon>
        <taxon>Fungi incertae sedis</taxon>
        <taxon>Mucoromycota</taxon>
        <taxon>Glomeromycotina</taxon>
        <taxon>Glomeromycetes</taxon>
        <taxon>Glomerales</taxon>
        <taxon>Glomeraceae</taxon>
        <taxon>Funneliformis</taxon>
    </lineage>
</organism>
<sequence>MNVFGKTFIGAYLGHKATSTEVLEWKTSKNKILSNNESDEENEMSNEAVND</sequence>
<dbReference type="AlphaFoldDB" id="A0A9N9DSM4"/>
<proteinExistence type="predicted"/>
<dbReference type="EMBL" id="CAJVPQ010004463">
    <property type="protein sequence ID" value="CAG8651977.1"/>
    <property type="molecule type" value="Genomic_DNA"/>
</dbReference>
<keyword evidence="2" id="KW-1185">Reference proteome</keyword>
<name>A0A9N9DSM4_9GLOM</name>